<dbReference type="InterPro" id="IPR013083">
    <property type="entry name" value="Znf_RING/FYVE/PHD"/>
</dbReference>
<evidence type="ECO:0000256" key="1">
    <source>
        <dbReference type="ARBA" id="ARBA00022723"/>
    </source>
</evidence>
<dbReference type="GO" id="GO:0008270">
    <property type="term" value="F:zinc ion binding"/>
    <property type="evidence" value="ECO:0007669"/>
    <property type="project" value="UniProtKB-KW"/>
</dbReference>
<evidence type="ECO:0000259" key="6">
    <source>
        <dbReference type="PROSITE" id="PS50145"/>
    </source>
</evidence>
<dbReference type="Proteomes" id="UP000663870">
    <property type="component" value="Unassembled WGS sequence"/>
</dbReference>
<organism evidence="7 9">
    <name type="scientific">Rotaria sordida</name>
    <dbReference type="NCBI Taxonomy" id="392033"/>
    <lineage>
        <taxon>Eukaryota</taxon>
        <taxon>Metazoa</taxon>
        <taxon>Spiralia</taxon>
        <taxon>Gnathifera</taxon>
        <taxon>Rotifera</taxon>
        <taxon>Eurotatoria</taxon>
        <taxon>Bdelloidea</taxon>
        <taxon>Philodinida</taxon>
        <taxon>Philodinidae</taxon>
        <taxon>Rotaria</taxon>
    </lineage>
</organism>
<keyword evidence="3 4" id="KW-0862">Zinc</keyword>
<dbReference type="PANTHER" id="PTHR10131">
    <property type="entry name" value="TNF RECEPTOR ASSOCIATED FACTOR"/>
    <property type="match status" value="1"/>
</dbReference>
<dbReference type="AlphaFoldDB" id="A0A813YK00"/>
<reference evidence="7" key="1">
    <citation type="submission" date="2021-02" db="EMBL/GenBank/DDBJ databases">
        <authorList>
            <person name="Nowell W R."/>
        </authorList>
    </citation>
    <scope>NUCLEOTIDE SEQUENCE</scope>
</reference>
<dbReference type="EMBL" id="CAJNOL010000211">
    <property type="protein sequence ID" value="CAF0935553.1"/>
    <property type="molecule type" value="Genomic_DNA"/>
</dbReference>
<dbReference type="PROSITE" id="PS50145">
    <property type="entry name" value="ZF_TRAF"/>
    <property type="match status" value="1"/>
</dbReference>
<evidence type="ECO:0000313" key="9">
    <source>
        <dbReference type="Proteomes" id="UP000663854"/>
    </source>
</evidence>
<protein>
    <recommendedName>
        <fullName evidence="6">TRAF-type domain-containing protein</fullName>
    </recommendedName>
</protein>
<dbReference type="SUPFAM" id="SSF57850">
    <property type="entry name" value="RING/U-box"/>
    <property type="match status" value="1"/>
</dbReference>
<feature type="zinc finger region" description="TRAF-type" evidence="4">
    <location>
        <begin position="73"/>
        <end position="119"/>
    </location>
</feature>
<evidence type="ECO:0000256" key="2">
    <source>
        <dbReference type="ARBA" id="ARBA00022771"/>
    </source>
</evidence>
<evidence type="ECO:0000313" key="10">
    <source>
        <dbReference type="Proteomes" id="UP000663870"/>
    </source>
</evidence>
<dbReference type="Proteomes" id="UP000663854">
    <property type="component" value="Unassembled WGS sequence"/>
</dbReference>
<dbReference type="SUPFAM" id="SSF49599">
    <property type="entry name" value="TRAF domain-like"/>
    <property type="match status" value="1"/>
</dbReference>
<keyword evidence="1 4" id="KW-0479">Metal-binding</keyword>
<dbReference type="EMBL" id="CAJNOH010000120">
    <property type="protein sequence ID" value="CAF0885237.1"/>
    <property type="molecule type" value="Genomic_DNA"/>
</dbReference>
<keyword evidence="5" id="KW-0175">Coiled coil</keyword>
<sequence length="163" mass="19009">MTSKHPYVYMADQQINPLLICSICQNPFVDPVTSEDHRRGCRACFTEYLSSQSVAVTPIQEWIVLEMLNSLLVECTKCNENNIRRGDLKQHEEKSCRRAFVLCKAADIKCPWQGVREELDTHVKQCVFEPLRPVLAEIIMENKQLKEKIDRLEILIKKFTERN</sequence>
<gene>
    <name evidence="8" type="ORF">JXQ802_LOCUS10878</name>
    <name evidence="7" type="ORF">PYM288_LOCUS8749</name>
</gene>
<evidence type="ECO:0000256" key="3">
    <source>
        <dbReference type="ARBA" id="ARBA00022833"/>
    </source>
</evidence>
<evidence type="ECO:0000256" key="5">
    <source>
        <dbReference type="SAM" id="Coils"/>
    </source>
</evidence>
<dbReference type="PANTHER" id="PTHR10131:SF94">
    <property type="entry name" value="TNF RECEPTOR-ASSOCIATED FACTOR 4"/>
    <property type="match status" value="1"/>
</dbReference>
<dbReference type="Gene3D" id="3.30.40.10">
    <property type="entry name" value="Zinc/RING finger domain, C3HC4 (zinc finger)"/>
    <property type="match status" value="1"/>
</dbReference>
<proteinExistence type="predicted"/>
<evidence type="ECO:0000313" key="7">
    <source>
        <dbReference type="EMBL" id="CAF0885237.1"/>
    </source>
</evidence>
<feature type="coiled-coil region" evidence="5">
    <location>
        <begin position="135"/>
        <end position="162"/>
    </location>
</feature>
<keyword evidence="10" id="KW-1185">Reference proteome</keyword>
<keyword evidence="2 4" id="KW-0863">Zinc-finger</keyword>
<accession>A0A813YK00</accession>
<dbReference type="InterPro" id="IPR001293">
    <property type="entry name" value="Znf_TRAF"/>
</dbReference>
<feature type="domain" description="TRAF-type" evidence="6">
    <location>
        <begin position="73"/>
        <end position="119"/>
    </location>
</feature>
<evidence type="ECO:0000256" key="4">
    <source>
        <dbReference type="PROSITE-ProRule" id="PRU00207"/>
    </source>
</evidence>
<name>A0A813YK00_9BILA</name>
<evidence type="ECO:0000313" key="8">
    <source>
        <dbReference type="EMBL" id="CAF0935553.1"/>
    </source>
</evidence>
<comment type="caution">
    <text evidence="7">The sequence shown here is derived from an EMBL/GenBank/DDBJ whole genome shotgun (WGS) entry which is preliminary data.</text>
</comment>